<name>A0A835A9C0_9POAL</name>
<dbReference type="PANTHER" id="PTHR45224">
    <property type="entry name" value="OS01G0527900 PROTEIN-RELATED"/>
    <property type="match status" value="1"/>
</dbReference>
<keyword evidence="3" id="KW-1185">Reference proteome</keyword>
<evidence type="ECO:0000313" key="2">
    <source>
        <dbReference type="EMBL" id="KAF8656996.1"/>
    </source>
</evidence>
<feature type="region of interest" description="Disordered" evidence="1">
    <location>
        <begin position="1"/>
        <end position="35"/>
    </location>
</feature>
<dbReference type="Proteomes" id="UP000636709">
    <property type="component" value="Unassembled WGS sequence"/>
</dbReference>
<gene>
    <name evidence="2" type="ORF">HU200_060328</name>
</gene>
<evidence type="ECO:0000256" key="1">
    <source>
        <dbReference type="SAM" id="MobiDB-lite"/>
    </source>
</evidence>
<reference evidence="2" key="1">
    <citation type="submission" date="2020-07" db="EMBL/GenBank/DDBJ databases">
        <title>Genome sequence and genetic diversity analysis of an under-domesticated orphan crop, white fonio (Digitaria exilis).</title>
        <authorList>
            <person name="Bennetzen J.L."/>
            <person name="Chen S."/>
            <person name="Ma X."/>
            <person name="Wang X."/>
            <person name="Yssel A.E.J."/>
            <person name="Chaluvadi S.R."/>
            <person name="Johnson M."/>
            <person name="Gangashetty P."/>
            <person name="Hamidou F."/>
            <person name="Sanogo M.D."/>
            <person name="Zwaenepoel A."/>
            <person name="Wallace J."/>
            <person name="Van De Peer Y."/>
            <person name="Van Deynze A."/>
        </authorList>
    </citation>
    <scope>NUCLEOTIDE SEQUENCE</scope>
    <source>
        <tissue evidence="2">Leaves</tissue>
    </source>
</reference>
<evidence type="ECO:0000313" key="3">
    <source>
        <dbReference type="Proteomes" id="UP000636709"/>
    </source>
</evidence>
<dbReference type="OrthoDB" id="589878at2759"/>
<dbReference type="AlphaFoldDB" id="A0A835A9C0"/>
<feature type="compositionally biased region" description="Basic and acidic residues" evidence="1">
    <location>
        <begin position="1"/>
        <end position="23"/>
    </location>
</feature>
<proteinExistence type="predicted"/>
<comment type="caution">
    <text evidence="2">The sequence shown here is derived from an EMBL/GenBank/DDBJ whole genome shotgun (WGS) entry which is preliminary data.</text>
</comment>
<evidence type="ECO:0008006" key="4">
    <source>
        <dbReference type="Google" id="ProtNLM"/>
    </source>
</evidence>
<accession>A0A835A9C0</accession>
<protein>
    <recommendedName>
        <fullName evidence="4">No apical meristem-associated C-terminal domain-containing protein</fullName>
    </recommendedName>
</protein>
<sequence length="121" mass="13747">MPKDGDKTGMPKERPIGAKEAKKQRSGKCKARDDDASLNEDLKNYIAIQATTKQRHEEYLKTKKRISSDKVEAARLGRETALVKAYQKLISMDTKEMTEEMRAEHVIGLKIIRGKLDDNTN</sequence>
<organism evidence="2 3">
    <name type="scientific">Digitaria exilis</name>
    <dbReference type="NCBI Taxonomy" id="1010633"/>
    <lineage>
        <taxon>Eukaryota</taxon>
        <taxon>Viridiplantae</taxon>
        <taxon>Streptophyta</taxon>
        <taxon>Embryophyta</taxon>
        <taxon>Tracheophyta</taxon>
        <taxon>Spermatophyta</taxon>
        <taxon>Magnoliopsida</taxon>
        <taxon>Liliopsida</taxon>
        <taxon>Poales</taxon>
        <taxon>Poaceae</taxon>
        <taxon>PACMAD clade</taxon>
        <taxon>Panicoideae</taxon>
        <taxon>Panicodae</taxon>
        <taxon>Paniceae</taxon>
        <taxon>Anthephorinae</taxon>
        <taxon>Digitaria</taxon>
    </lineage>
</organism>
<dbReference type="EMBL" id="JACEFO010002512">
    <property type="protein sequence ID" value="KAF8656996.1"/>
    <property type="molecule type" value="Genomic_DNA"/>
</dbReference>
<dbReference type="PANTHER" id="PTHR45224:SF15">
    <property type="entry name" value="OS10G0563100 PROTEIN"/>
    <property type="match status" value="1"/>
</dbReference>